<reference evidence="2 3" key="1">
    <citation type="submission" date="2018-10" db="EMBL/GenBank/DDBJ databases">
        <title>Phylogenomics of Brevibacillus.</title>
        <authorList>
            <person name="Dunlap C."/>
        </authorList>
    </citation>
    <scope>NUCLEOTIDE SEQUENCE [LARGE SCALE GENOMIC DNA]</scope>
    <source>
        <strain evidence="2 3">JCM 12215</strain>
    </source>
</reference>
<dbReference type="GO" id="GO:0016787">
    <property type="term" value="F:hydrolase activity"/>
    <property type="evidence" value="ECO:0007669"/>
    <property type="project" value="UniProtKB-KW"/>
</dbReference>
<sequence length="266" mass="29275">MKKRIQLRNGKRIAYEEEGTGGTPIVLLHGFCGSSAYWNRVLPLLGKTRHVIAVDLAGHGDSSAPEPNEAYTIEKFAEELSMLVEEWGFERIHLFGHSLGGYVALAFAEQYADKLQSFGLIHSTPFPDDEAAQQNRNKGAESIRSNGIEPFIKALVPKLFAPENLKSMPDQVALAKEIGLATDPNGAIQTLRAMRDRKDRLHVLQESQLPVLLLAGDQDQVIAPAKTFVVEKAQVQQVLLPNVGHMGMLEAPQDLVDAMVKFVESL</sequence>
<evidence type="ECO:0000313" key="2">
    <source>
        <dbReference type="EMBL" id="RNB70114.1"/>
    </source>
</evidence>
<dbReference type="InterPro" id="IPR050266">
    <property type="entry name" value="AB_hydrolase_sf"/>
</dbReference>
<keyword evidence="2" id="KW-0378">Hydrolase</keyword>
<protein>
    <submittedName>
        <fullName evidence="2">Alpha/beta hydrolase</fullName>
    </submittedName>
</protein>
<dbReference type="InterPro" id="IPR029058">
    <property type="entry name" value="AB_hydrolase_fold"/>
</dbReference>
<dbReference type="Pfam" id="PF00561">
    <property type="entry name" value="Abhydrolase_1"/>
    <property type="match status" value="1"/>
</dbReference>
<dbReference type="SUPFAM" id="SSF53474">
    <property type="entry name" value="alpha/beta-Hydrolases"/>
    <property type="match status" value="1"/>
</dbReference>
<evidence type="ECO:0000313" key="3">
    <source>
        <dbReference type="Proteomes" id="UP000282028"/>
    </source>
</evidence>
<proteinExistence type="predicted"/>
<dbReference type="EMBL" id="RHHR01000035">
    <property type="protein sequence ID" value="RNB70114.1"/>
    <property type="molecule type" value="Genomic_DNA"/>
</dbReference>
<dbReference type="InterPro" id="IPR000073">
    <property type="entry name" value="AB_hydrolase_1"/>
</dbReference>
<accession>A0A3M8C384</accession>
<organism evidence="2 3">
    <name type="scientific">Brevibacillus invocatus</name>
    <dbReference type="NCBI Taxonomy" id="173959"/>
    <lineage>
        <taxon>Bacteria</taxon>
        <taxon>Bacillati</taxon>
        <taxon>Bacillota</taxon>
        <taxon>Bacilli</taxon>
        <taxon>Bacillales</taxon>
        <taxon>Paenibacillaceae</taxon>
        <taxon>Brevibacillus</taxon>
    </lineage>
</organism>
<keyword evidence="3" id="KW-1185">Reference proteome</keyword>
<gene>
    <name evidence="2" type="ORF">EDM52_17860</name>
</gene>
<dbReference type="AlphaFoldDB" id="A0A3M8C384"/>
<comment type="caution">
    <text evidence="2">The sequence shown here is derived from an EMBL/GenBank/DDBJ whole genome shotgun (WGS) entry which is preliminary data.</text>
</comment>
<name>A0A3M8C384_9BACL</name>
<dbReference type="GO" id="GO:0016020">
    <property type="term" value="C:membrane"/>
    <property type="evidence" value="ECO:0007669"/>
    <property type="project" value="TreeGrafter"/>
</dbReference>
<dbReference type="RefSeq" id="WP_122910311.1">
    <property type="nucleotide sequence ID" value="NZ_CBCSBE010000020.1"/>
</dbReference>
<dbReference type="InterPro" id="IPR000639">
    <property type="entry name" value="Epox_hydrolase-like"/>
</dbReference>
<dbReference type="PANTHER" id="PTHR43798">
    <property type="entry name" value="MONOACYLGLYCEROL LIPASE"/>
    <property type="match status" value="1"/>
</dbReference>
<dbReference type="PRINTS" id="PR00111">
    <property type="entry name" value="ABHYDROLASE"/>
</dbReference>
<evidence type="ECO:0000259" key="1">
    <source>
        <dbReference type="Pfam" id="PF00561"/>
    </source>
</evidence>
<dbReference type="PANTHER" id="PTHR43798:SF33">
    <property type="entry name" value="HYDROLASE, PUTATIVE (AFU_ORTHOLOGUE AFUA_2G14860)-RELATED"/>
    <property type="match status" value="1"/>
</dbReference>
<feature type="domain" description="AB hydrolase-1" evidence="1">
    <location>
        <begin position="24"/>
        <end position="252"/>
    </location>
</feature>
<dbReference type="Gene3D" id="3.40.50.1820">
    <property type="entry name" value="alpha/beta hydrolase"/>
    <property type="match status" value="1"/>
</dbReference>
<dbReference type="PRINTS" id="PR00412">
    <property type="entry name" value="EPOXHYDRLASE"/>
</dbReference>
<dbReference type="OrthoDB" id="252464at2"/>
<dbReference type="Proteomes" id="UP000282028">
    <property type="component" value="Unassembled WGS sequence"/>
</dbReference>